<dbReference type="PROSITE" id="PS00194">
    <property type="entry name" value="THIOREDOXIN_1"/>
    <property type="match status" value="1"/>
</dbReference>
<evidence type="ECO:0000256" key="2">
    <source>
        <dbReference type="ARBA" id="ARBA00022748"/>
    </source>
</evidence>
<dbReference type="PANTHER" id="PTHR42852:SF6">
    <property type="entry name" value="THIOL:DISULFIDE INTERCHANGE PROTEIN DSBE"/>
    <property type="match status" value="1"/>
</dbReference>
<gene>
    <name evidence="6" type="ORF">ABFZ84_05515</name>
</gene>
<reference evidence="6 7" key="1">
    <citation type="submission" date="2024-05" db="EMBL/GenBank/DDBJ databases">
        <title>Three bacterial strains, DH-69, EH-24, and ECK-19 isolated from coastal sediments.</title>
        <authorList>
            <person name="Ye Y.-Q."/>
            <person name="Du Z.-J."/>
        </authorList>
    </citation>
    <scope>NUCLEOTIDE SEQUENCE [LARGE SCALE GENOMIC DNA]</scope>
    <source>
        <strain evidence="6 7">ECK-19</strain>
    </source>
</reference>
<feature type="domain" description="Thioredoxin" evidence="5">
    <location>
        <begin position="50"/>
        <end position="204"/>
    </location>
</feature>
<dbReference type="Gene3D" id="3.40.30.10">
    <property type="entry name" value="Glutaredoxin"/>
    <property type="match status" value="1"/>
</dbReference>
<evidence type="ECO:0000313" key="6">
    <source>
        <dbReference type="EMBL" id="MEX6633002.1"/>
    </source>
</evidence>
<comment type="subcellular location">
    <subcellularLocation>
        <location evidence="1">Cell envelope</location>
    </subcellularLocation>
</comment>
<proteinExistence type="predicted"/>
<dbReference type="Proteomes" id="UP001560685">
    <property type="component" value="Unassembled WGS sequence"/>
</dbReference>
<dbReference type="CDD" id="cd02966">
    <property type="entry name" value="TlpA_like_family"/>
    <property type="match status" value="1"/>
</dbReference>
<keyword evidence="4" id="KW-0676">Redox-active center</keyword>
<dbReference type="Pfam" id="PF08534">
    <property type="entry name" value="Redoxin"/>
    <property type="match status" value="1"/>
</dbReference>
<dbReference type="RefSeq" id="WP_369312940.1">
    <property type="nucleotide sequence ID" value="NZ_JBEHZE010000001.1"/>
</dbReference>
<dbReference type="InterPro" id="IPR050553">
    <property type="entry name" value="Thioredoxin_ResA/DsbE_sf"/>
</dbReference>
<evidence type="ECO:0000256" key="3">
    <source>
        <dbReference type="ARBA" id="ARBA00023157"/>
    </source>
</evidence>
<keyword evidence="3" id="KW-1015">Disulfide bond</keyword>
<dbReference type="PANTHER" id="PTHR42852">
    <property type="entry name" value="THIOL:DISULFIDE INTERCHANGE PROTEIN DSBE"/>
    <property type="match status" value="1"/>
</dbReference>
<dbReference type="PROSITE" id="PS51352">
    <property type="entry name" value="THIOREDOXIN_2"/>
    <property type="match status" value="1"/>
</dbReference>
<name>A0ABV3Z6P7_9PROT</name>
<keyword evidence="7" id="KW-1185">Reference proteome</keyword>
<evidence type="ECO:0000256" key="4">
    <source>
        <dbReference type="ARBA" id="ARBA00023284"/>
    </source>
</evidence>
<dbReference type="SUPFAM" id="SSF52833">
    <property type="entry name" value="Thioredoxin-like"/>
    <property type="match status" value="1"/>
</dbReference>
<dbReference type="InterPro" id="IPR017937">
    <property type="entry name" value="Thioredoxin_CS"/>
</dbReference>
<sequence>MNILKQPRFWLLVWGAAGAVFLLYVIVSASVSPRDAASSSLPSALDHDRALLVGEMEDFTYAFPPRGTPEITFLHEGNSMSLNDFRGKAVLVNLWATWCAPCLKELPSLDGLQNVLGDEKFEVVAIAADSRGPKVAQDYLDRLEINHLKLYADPNLQFAFAMGGADVLPISVLYDAKGQEVGRLIGEADWQSPEALALVRSVLP</sequence>
<evidence type="ECO:0000259" key="5">
    <source>
        <dbReference type="PROSITE" id="PS51352"/>
    </source>
</evidence>
<accession>A0ABV3Z6P7</accession>
<dbReference type="InterPro" id="IPR013766">
    <property type="entry name" value="Thioredoxin_domain"/>
</dbReference>
<protein>
    <submittedName>
        <fullName evidence="6">TlpA disulfide reductase family protein</fullName>
    </submittedName>
</protein>
<organism evidence="6 7">
    <name type="scientific">Hyphococcus lacteus</name>
    <dbReference type="NCBI Taxonomy" id="3143536"/>
    <lineage>
        <taxon>Bacteria</taxon>
        <taxon>Pseudomonadati</taxon>
        <taxon>Pseudomonadota</taxon>
        <taxon>Alphaproteobacteria</taxon>
        <taxon>Parvularculales</taxon>
        <taxon>Parvularculaceae</taxon>
        <taxon>Hyphococcus</taxon>
    </lineage>
</organism>
<evidence type="ECO:0000256" key="1">
    <source>
        <dbReference type="ARBA" id="ARBA00004196"/>
    </source>
</evidence>
<dbReference type="InterPro" id="IPR036249">
    <property type="entry name" value="Thioredoxin-like_sf"/>
</dbReference>
<dbReference type="InterPro" id="IPR013740">
    <property type="entry name" value="Redoxin"/>
</dbReference>
<dbReference type="EMBL" id="JBEHZE010000001">
    <property type="protein sequence ID" value="MEX6633002.1"/>
    <property type="molecule type" value="Genomic_DNA"/>
</dbReference>
<evidence type="ECO:0000313" key="7">
    <source>
        <dbReference type="Proteomes" id="UP001560685"/>
    </source>
</evidence>
<comment type="caution">
    <text evidence="6">The sequence shown here is derived from an EMBL/GenBank/DDBJ whole genome shotgun (WGS) entry which is preliminary data.</text>
</comment>
<keyword evidence="2" id="KW-0201">Cytochrome c-type biogenesis</keyword>